<feature type="non-terminal residue" evidence="8">
    <location>
        <position position="942"/>
    </location>
</feature>
<gene>
    <name evidence="8" type="ORF">RHS03_09474</name>
</gene>
<evidence type="ECO:0000256" key="5">
    <source>
        <dbReference type="ARBA" id="ARBA00023242"/>
    </source>
</evidence>
<evidence type="ECO:0000256" key="6">
    <source>
        <dbReference type="SAM" id="MobiDB-lite"/>
    </source>
</evidence>
<feature type="compositionally biased region" description="Gly residues" evidence="6">
    <location>
        <begin position="863"/>
        <end position="885"/>
    </location>
</feature>
<dbReference type="GO" id="GO:0003677">
    <property type="term" value="F:DNA binding"/>
    <property type="evidence" value="ECO:0007669"/>
    <property type="project" value="InterPro"/>
</dbReference>
<name>A0A8H7LPW4_9AGAM</name>
<evidence type="ECO:0000259" key="7">
    <source>
        <dbReference type="SMART" id="SM00906"/>
    </source>
</evidence>
<protein>
    <submittedName>
        <fullName evidence="8">Fungal specific transcription factor domain</fullName>
    </submittedName>
</protein>
<dbReference type="CDD" id="cd12148">
    <property type="entry name" value="fungal_TF_MHR"/>
    <property type="match status" value="1"/>
</dbReference>
<comment type="subcellular location">
    <subcellularLocation>
        <location evidence="1">Nucleus</location>
    </subcellularLocation>
</comment>
<evidence type="ECO:0000313" key="9">
    <source>
        <dbReference type="Proteomes" id="UP000602905"/>
    </source>
</evidence>
<comment type="caution">
    <text evidence="8">The sequence shown here is derived from an EMBL/GenBank/DDBJ whole genome shotgun (WGS) entry which is preliminary data.</text>
</comment>
<feature type="compositionally biased region" description="Low complexity" evidence="6">
    <location>
        <begin position="422"/>
        <end position="432"/>
    </location>
</feature>
<dbReference type="GO" id="GO:0008270">
    <property type="term" value="F:zinc ion binding"/>
    <property type="evidence" value="ECO:0007669"/>
    <property type="project" value="InterPro"/>
</dbReference>
<dbReference type="GO" id="GO:0006351">
    <property type="term" value="P:DNA-templated transcription"/>
    <property type="evidence" value="ECO:0007669"/>
    <property type="project" value="InterPro"/>
</dbReference>
<keyword evidence="4" id="KW-0804">Transcription</keyword>
<dbReference type="OrthoDB" id="39175at2759"/>
<dbReference type="Pfam" id="PF04082">
    <property type="entry name" value="Fungal_trans"/>
    <property type="match status" value="1"/>
</dbReference>
<feature type="compositionally biased region" description="Polar residues" evidence="6">
    <location>
        <begin position="486"/>
        <end position="496"/>
    </location>
</feature>
<dbReference type="InterPro" id="IPR050815">
    <property type="entry name" value="TF_fung"/>
</dbReference>
<dbReference type="EMBL" id="JACYCD010000692">
    <property type="protein sequence ID" value="KAF8688407.1"/>
    <property type="molecule type" value="Genomic_DNA"/>
</dbReference>
<evidence type="ECO:0000313" key="8">
    <source>
        <dbReference type="EMBL" id="KAF8688407.1"/>
    </source>
</evidence>
<keyword evidence="2" id="KW-0479">Metal-binding</keyword>
<feature type="compositionally biased region" description="Polar residues" evidence="6">
    <location>
        <begin position="102"/>
        <end position="132"/>
    </location>
</feature>
<evidence type="ECO:0000256" key="4">
    <source>
        <dbReference type="ARBA" id="ARBA00023163"/>
    </source>
</evidence>
<proteinExistence type="predicted"/>
<feature type="region of interest" description="Disordered" evidence="6">
    <location>
        <begin position="856"/>
        <end position="900"/>
    </location>
</feature>
<dbReference type="Proteomes" id="UP000602905">
    <property type="component" value="Unassembled WGS sequence"/>
</dbReference>
<dbReference type="PANTHER" id="PTHR47338">
    <property type="entry name" value="ZN(II)2CYS6 TRANSCRIPTION FACTOR (EUROFUNG)-RELATED"/>
    <property type="match status" value="1"/>
</dbReference>
<organism evidence="8 9">
    <name type="scientific">Rhizoctonia solani</name>
    <dbReference type="NCBI Taxonomy" id="456999"/>
    <lineage>
        <taxon>Eukaryota</taxon>
        <taxon>Fungi</taxon>
        <taxon>Dikarya</taxon>
        <taxon>Basidiomycota</taxon>
        <taxon>Agaricomycotina</taxon>
        <taxon>Agaricomycetes</taxon>
        <taxon>Cantharellales</taxon>
        <taxon>Ceratobasidiaceae</taxon>
        <taxon>Rhizoctonia</taxon>
    </lineage>
</organism>
<keyword evidence="5" id="KW-0539">Nucleus</keyword>
<evidence type="ECO:0000256" key="2">
    <source>
        <dbReference type="ARBA" id="ARBA00022723"/>
    </source>
</evidence>
<feature type="region of interest" description="Disordered" evidence="6">
    <location>
        <begin position="1"/>
        <end position="26"/>
    </location>
</feature>
<feature type="region of interest" description="Disordered" evidence="6">
    <location>
        <begin position="470"/>
        <end position="527"/>
    </location>
</feature>
<evidence type="ECO:0000256" key="3">
    <source>
        <dbReference type="ARBA" id="ARBA00023015"/>
    </source>
</evidence>
<accession>A0A8H7LPW4</accession>
<feature type="region of interest" description="Disordered" evidence="6">
    <location>
        <begin position="415"/>
        <end position="436"/>
    </location>
</feature>
<dbReference type="SMART" id="SM00906">
    <property type="entry name" value="Fungal_trans"/>
    <property type="match status" value="1"/>
</dbReference>
<dbReference type="PANTHER" id="PTHR47338:SF29">
    <property type="entry name" value="ZN(2)-C6 FUNGAL-TYPE DOMAIN-CONTAINING PROTEIN"/>
    <property type="match status" value="1"/>
</dbReference>
<feature type="domain" description="Xylanolytic transcriptional activator regulatory" evidence="7">
    <location>
        <begin position="356"/>
        <end position="587"/>
    </location>
</feature>
<evidence type="ECO:0000256" key="1">
    <source>
        <dbReference type="ARBA" id="ARBA00004123"/>
    </source>
</evidence>
<sequence>MPKASDPTTTGSKAHTKPANTLKRNQACRQCRRRKMVSKAWYGAAYLSDAIPEMVDAGRPCKACLRTHAAAVGNLVKQGLPLDSIQPDCVYDGDDQEESPQLYESTIRSQAQPSLFSPTSQPQPQAPNLNTTLPSLFDGATGLDTLFGDVNPTILQDNNTPINLTDAYTPFEPNFGAEPSAMVPHSWPEELPEPYVLMHLTRTFFASHALAPHLLHRPTFLTRLALPPTHAAFPAPALLHAISAVGALYAPQPGPSLDFDSGPIVGSVFRPREEIEKIKRLRERLEAAGTSGTYPTRSAPKTGGPLDDMSFGDKHAALCFAKALDDARIGRRLLENVQALIVLAWWMGANARWSEGWAITGMIMRYCIPIGLTASASYDDHITGGPGAPGMADIDSPIIPTEMSPTPSSNVTPNMNLPTPNPANDNGPGPDAFSASGLTFNADGSINFGLVDEAGAYNAGFGSDPGLAAASGAGTGPGPDTGASPFGQTFPTSIRSPSFMFSAGSRVDPVNDHTRTRPPRRGRGRAGNWKSETILRPTQDVVESEGRRRTFWHAYLLDRGQGSATAWPMAIDDLDVGQDFPLTLSAFECGQEEPNGYKRQKLMTADLLTHHEMPMTDSFVLLLKANALLSRITNFNIRLRTRLGDTSPSLDLRTVPAFKTLDSQIAAFRLSIPRAYRDAFDAPPPGAMFDQHGRVLRWGPTEGGGVGPGAGVFDGILLAALLVPHVATILLHDPHCDPDSRNDGSVMKCTNASRAILDALYRLISTTFDFSHLPHSLIYYWTVASRWLIRLYGSALFMEDYENAMIIRQEIEVFRQGMERMGERLPHGARYSRVIPELCKEVEQQAMDDIDERKAQLNRAQGQGQGQGQGQAGMGQTQGQGGLGQTQGQSARDAARASDPRTEWMYQATGREGHVDVQAGGGYSAGGDLAACGLIWAHENQQ</sequence>
<feature type="region of interest" description="Disordered" evidence="6">
    <location>
        <begin position="87"/>
        <end position="132"/>
    </location>
</feature>
<dbReference type="InterPro" id="IPR007219">
    <property type="entry name" value="XnlR_reg_dom"/>
</dbReference>
<dbReference type="AlphaFoldDB" id="A0A8H7LPW4"/>
<reference evidence="8" key="1">
    <citation type="submission" date="2020-09" db="EMBL/GenBank/DDBJ databases">
        <title>Comparative genome analyses of four rice-infecting Rhizoctonia solani isolates reveal extensive enrichment of homogalacturonan modification genes.</title>
        <authorList>
            <person name="Lee D.-Y."/>
            <person name="Jeon J."/>
            <person name="Kim K.-T."/>
            <person name="Cheong K."/>
            <person name="Song H."/>
            <person name="Choi G."/>
            <person name="Ko J."/>
            <person name="Opiyo S.O."/>
            <person name="Zuo S."/>
            <person name="Madhav S."/>
            <person name="Lee Y.-H."/>
            <person name="Wang G.-L."/>
        </authorList>
    </citation>
    <scope>NUCLEOTIDE SEQUENCE</scope>
    <source>
        <strain evidence="8">AG1-IA WGL</strain>
    </source>
</reference>
<dbReference type="GO" id="GO:0005634">
    <property type="term" value="C:nucleus"/>
    <property type="evidence" value="ECO:0007669"/>
    <property type="project" value="UniProtKB-SubCell"/>
</dbReference>
<keyword evidence="3" id="KW-0805">Transcription regulation</keyword>
<dbReference type="GO" id="GO:0000981">
    <property type="term" value="F:DNA-binding transcription factor activity, RNA polymerase II-specific"/>
    <property type="evidence" value="ECO:0007669"/>
    <property type="project" value="InterPro"/>
</dbReference>